<proteinExistence type="predicted"/>
<evidence type="ECO:0000313" key="3">
    <source>
        <dbReference type="Proteomes" id="UP000253529"/>
    </source>
</evidence>
<dbReference type="Proteomes" id="UP000253529">
    <property type="component" value="Unassembled WGS sequence"/>
</dbReference>
<dbReference type="RefSeq" id="WP_147262687.1">
    <property type="nucleotide sequence ID" value="NZ_QNRK01000007.1"/>
</dbReference>
<evidence type="ECO:0008006" key="4">
    <source>
        <dbReference type="Google" id="ProtNLM"/>
    </source>
</evidence>
<keyword evidence="3" id="KW-1185">Reference proteome</keyword>
<keyword evidence="1" id="KW-0175">Coiled coil</keyword>
<organism evidence="2 3">
    <name type="scientific">Roseiarcus fermentans</name>
    <dbReference type="NCBI Taxonomy" id="1473586"/>
    <lineage>
        <taxon>Bacteria</taxon>
        <taxon>Pseudomonadati</taxon>
        <taxon>Pseudomonadota</taxon>
        <taxon>Alphaproteobacteria</taxon>
        <taxon>Hyphomicrobiales</taxon>
        <taxon>Roseiarcaceae</taxon>
        <taxon>Roseiarcus</taxon>
    </lineage>
</organism>
<dbReference type="AlphaFoldDB" id="A0A366FMT4"/>
<dbReference type="OrthoDB" id="9801098at2"/>
<protein>
    <recommendedName>
        <fullName evidence="4">Prohead serine protease</fullName>
    </recommendedName>
</protein>
<evidence type="ECO:0000256" key="1">
    <source>
        <dbReference type="SAM" id="Coils"/>
    </source>
</evidence>
<name>A0A366FMT4_9HYPH</name>
<comment type="caution">
    <text evidence="2">The sequence shown here is derived from an EMBL/GenBank/DDBJ whole genome shotgun (WGS) entry which is preliminary data.</text>
</comment>
<evidence type="ECO:0000313" key="2">
    <source>
        <dbReference type="EMBL" id="RBP15881.1"/>
    </source>
</evidence>
<reference evidence="2 3" key="1">
    <citation type="submission" date="2018-06" db="EMBL/GenBank/DDBJ databases">
        <title>Genomic Encyclopedia of Type Strains, Phase IV (KMG-IV): sequencing the most valuable type-strain genomes for metagenomic binning, comparative biology and taxonomic classification.</title>
        <authorList>
            <person name="Goeker M."/>
        </authorList>
    </citation>
    <scope>NUCLEOTIDE SEQUENCE [LARGE SCALE GENOMIC DNA]</scope>
    <source>
        <strain evidence="2 3">DSM 24875</strain>
    </source>
</reference>
<accession>A0A366FMT4</accession>
<gene>
    <name evidence="2" type="ORF">DFR50_107151</name>
</gene>
<feature type="coiled-coil region" evidence="1">
    <location>
        <begin position="247"/>
        <end position="277"/>
    </location>
</feature>
<sequence length="352" mass="37430">MTSLDLFLPLHKVDLDRRLVTGVATAEAPDRSGEICDYVSSKPYFEKWSAEALAASGGKSMGAVRAMHGRIAAGKLTDIAFDDDAKRIVVEAKVVDDDEWRKVQEGVYTGFSQGGRYVKRWPDEDTGLVRYTAEPHEISLVDLPCLPDATFEVVKGGVVEKRAFATPDRQTDAADSVATLDGAGPIETAEDVENAVRDWRRNGELPEVKAYIIARATAIGAESALPEGWRTPEKAVSAAPKLRAEPAAALEKGAAALAAAARKLERAADENARLEKALAGVQPALADLVKRVAALEAQPLPPKAALRAVAKGADGAAEAPGADEAIRRLAALPPEARALALTKLSLTNPLRY</sequence>
<dbReference type="EMBL" id="QNRK01000007">
    <property type="protein sequence ID" value="RBP15881.1"/>
    <property type="molecule type" value="Genomic_DNA"/>
</dbReference>